<dbReference type="PANTHER" id="PTHR42702:SF1">
    <property type="entry name" value="REGULATORY PROTEIN FOR BETA-LACTAMASE"/>
    <property type="match status" value="1"/>
</dbReference>
<proteinExistence type="predicted"/>
<dbReference type="Proteomes" id="UP000321534">
    <property type="component" value="Unassembled WGS sequence"/>
</dbReference>
<comment type="caution">
    <text evidence="2">The sequence shown here is derived from an EMBL/GenBank/DDBJ whole genome shotgun (WGS) entry which is preliminary data.</text>
</comment>
<dbReference type="RefSeq" id="WP_147065326.1">
    <property type="nucleotide sequence ID" value="NZ_BAAARO010000026.1"/>
</dbReference>
<sequence length="106" mass="11637">MPTLGEIQQNALDLRRHNQWAETSPERRFLFLVEEVGELARVLQDRAGAPATDGAEELFDVIWNVCDLANLLGIDLDSVSERKISHNHDRVWGAGATPNAASSDAG</sequence>
<reference evidence="2 3" key="1">
    <citation type="submission" date="2019-07" db="EMBL/GenBank/DDBJ databases">
        <title>Whole genome shotgun sequence of Terrabacter aerolatus NBRC 106305.</title>
        <authorList>
            <person name="Hosoyama A."/>
            <person name="Uohara A."/>
            <person name="Ohji S."/>
            <person name="Ichikawa N."/>
        </authorList>
    </citation>
    <scope>NUCLEOTIDE SEQUENCE [LARGE SCALE GENOMIC DNA]</scope>
    <source>
        <strain evidence="2 3">NBRC 106305</strain>
    </source>
</reference>
<protein>
    <recommendedName>
        <fullName evidence="1">NTP pyrophosphohydrolase MazG-like domain-containing protein</fullName>
    </recommendedName>
</protein>
<dbReference type="AlphaFoldDB" id="A0A512D062"/>
<accession>A0A512D062</accession>
<feature type="domain" description="NTP pyrophosphohydrolase MazG-like" evidence="1">
    <location>
        <begin position="25"/>
        <end position="89"/>
    </location>
</feature>
<dbReference type="InterPro" id="IPR004518">
    <property type="entry name" value="MazG-like_dom"/>
</dbReference>
<dbReference type="EMBL" id="BJYX01000007">
    <property type="protein sequence ID" value="GEO29854.1"/>
    <property type="molecule type" value="Genomic_DNA"/>
</dbReference>
<evidence type="ECO:0000313" key="3">
    <source>
        <dbReference type="Proteomes" id="UP000321534"/>
    </source>
</evidence>
<dbReference type="PANTHER" id="PTHR42702">
    <property type="entry name" value="NUCLEOTIDE PYROPHOSPHOHYDROLASE"/>
    <property type="match status" value="1"/>
</dbReference>
<dbReference type="Gene3D" id="1.10.287.1080">
    <property type="entry name" value="MazG-like"/>
    <property type="match status" value="1"/>
</dbReference>
<dbReference type="SUPFAM" id="SSF101386">
    <property type="entry name" value="all-alpha NTP pyrophosphatases"/>
    <property type="match status" value="1"/>
</dbReference>
<evidence type="ECO:0000313" key="2">
    <source>
        <dbReference type="EMBL" id="GEO29854.1"/>
    </source>
</evidence>
<evidence type="ECO:0000259" key="1">
    <source>
        <dbReference type="Pfam" id="PF03819"/>
    </source>
</evidence>
<keyword evidence="3" id="KW-1185">Reference proteome</keyword>
<organism evidence="2 3">
    <name type="scientific">Terrabacter aerolatus</name>
    <dbReference type="NCBI Taxonomy" id="422442"/>
    <lineage>
        <taxon>Bacteria</taxon>
        <taxon>Bacillati</taxon>
        <taxon>Actinomycetota</taxon>
        <taxon>Actinomycetes</taxon>
        <taxon>Micrococcales</taxon>
        <taxon>Intrasporangiaceae</taxon>
        <taxon>Terrabacter</taxon>
    </lineage>
</organism>
<gene>
    <name evidence="2" type="ORF">TAE01_16640</name>
</gene>
<name>A0A512D062_9MICO</name>
<dbReference type="Pfam" id="PF03819">
    <property type="entry name" value="MazG"/>
    <property type="match status" value="1"/>
</dbReference>
<dbReference type="OrthoDB" id="9791898at2"/>